<dbReference type="OrthoDB" id="2501576at2759"/>
<feature type="region of interest" description="Disordered" evidence="1">
    <location>
        <begin position="530"/>
        <end position="603"/>
    </location>
</feature>
<feature type="compositionally biased region" description="Polar residues" evidence="1">
    <location>
        <begin position="145"/>
        <end position="154"/>
    </location>
</feature>
<reference evidence="2 3" key="1">
    <citation type="submission" date="2015-08" db="EMBL/GenBank/DDBJ databases">
        <title>Next Generation Sequencing and Analysis of the Genome of Puccinia sorghi L Schw, the Causal Agent of Maize Common Rust.</title>
        <authorList>
            <person name="Rochi L."/>
            <person name="Burguener G."/>
            <person name="Darino M."/>
            <person name="Turjanski A."/>
            <person name="Kreff E."/>
            <person name="Dieguez M.J."/>
            <person name="Sacco F."/>
        </authorList>
    </citation>
    <scope>NUCLEOTIDE SEQUENCE [LARGE SCALE GENOMIC DNA]</scope>
    <source>
        <strain evidence="2 3">RO10H11247</strain>
    </source>
</reference>
<gene>
    <name evidence="2" type="ORF">VP01_36g16</name>
</gene>
<feature type="compositionally biased region" description="Low complexity" evidence="1">
    <location>
        <begin position="552"/>
        <end position="568"/>
    </location>
</feature>
<keyword evidence="3" id="KW-1185">Reference proteome</keyword>
<dbReference type="AlphaFoldDB" id="A0A0L6UUZ7"/>
<comment type="caution">
    <text evidence="2">The sequence shown here is derived from an EMBL/GenBank/DDBJ whole genome shotgun (WGS) entry which is preliminary data.</text>
</comment>
<organism evidence="2 3">
    <name type="scientific">Puccinia sorghi</name>
    <dbReference type="NCBI Taxonomy" id="27349"/>
    <lineage>
        <taxon>Eukaryota</taxon>
        <taxon>Fungi</taxon>
        <taxon>Dikarya</taxon>
        <taxon>Basidiomycota</taxon>
        <taxon>Pucciniomycotina</taxon>
        <taxon>Pucciniomycetes</taxon>
        <taxon>Pucciniales</taxon>
        <taxon>Pucciniaceae</taxon>
        <taxon>Puccinia</taxon>
    </lineage>
</organism>
<feature type="region of interest" description="Disordered" evidence="1">
    <location>
        <begin position="139"/>
        <end position="179"/>
    </location>
</feature>
<evidence type="ECO:0000313" key="2">
    <source>
        <dbReference type="EMBL" id="KNZ52092.1"/>
    </source>
</evidence>
<feature type="compositionally biased region" description="Basic and acidic residues" evidence="1">
    <location>
        <begin position="593"/>
        <end position="603"/>
    </location>
</feature>
<feature type="compositionally biased region" description="Basic and acidic residues" evidence="1">
    <location>
        <begin position="200"/>
        <end position="210"/>
    </location>
</feature>
<name>A0A0L6UUZ7_9BASI</name>
<evidence type="ECO:0000256" key="1">
    <source>
        <dbReference type="SAM" id="MobiDB-lite"/>
    </source>
</evidence>
<protein>
    <submittedName>
        <fullName evidence="2">Uncharacterized protein</fullName>
    </submittedName>
</protein>
<dbReference type="Proteomes" id="UP000037035">
    <property type="component" value="Unassembled WGS sequence"/>
</dbReference>
<feature type="compositionally biased region" description="Polar residues" evidence="1">
    <location>
        <begin position="530"/>
        <end position="551"/>
    </location>
</feature>
<accession>A0A0L6UUZ7</accession>
<dbReference type="VEuPathDB" id="FungiDB:VP01_36g16"/>
<dbReference type="EMBL" id="LAVV01008724">
    <property type="protein sequence ID" value="KNZ52092.1"/>
    <property type="molecule type" value="Genomic_DNA"/>
</dbReference>
<feature type="region of interest" description="Disordered" evidence="1">
    <location>
        <begin position="196"/>
        <end position="280"/>
    </location>
</feature>
<dbReference type="STRING" id="27349.A0A0L6UUZ7"/>
<proteinExistence type="predicted"/>
<sequence length="674" mass="75129">MDGGAISEKPLPRSQNTYCDCNILVVPPCFHPTGRVHSPGTFHLSTKDPTRFPIHPGGIIIPLQPSLRSQISEVARPRIISEPTAGGWVAVQLEFRIDYHTASWYEAWLMSKFCPSAPTTGNLDPSLKVHRRCSETDSSYCGRLSHSTAPTSIPASPLPPVRTPENQLKPSPILPDGLTGPVRSRSIYLLSQKRQYRRFHPTEHRGEHKNTLLPLSRNRKKSQDSDLFTTPPSSEPESRSSKPHHQRSIPTISHHDAHPTSTEKITPRDKIPQGRRNSIDADFMPGVLEKEIKMICKHNSRDPVCNHPRIRDSYFPFEVDDPQQSVKDKTYSTSEKISMDPENDAIISEDTCIYRGTDDKRSPKLDLVSDWKKFLVQMTPPSVGSSREVGGDYVGNKHMCGRKRPVPQPLNLVPVETSEPLPVISPELSLASSTSSSLRIRETKRTPDLELKTIREEPHNSEIYPEDKISISSSSPTSFVNTLPPSVIRNLVGRSKMPWRRSRTNESLRSDSVKIRSTFQDDALNNLNGLYSANDTPRNGKSFSSPAYTTPDSNSSSDSFSIGDLSHSLLDLPLESPAPRRDRPLVRVSGPPKAREVKRQSKLMDPDAARFPASWHMKCIHLQSFLPISLTRNASISSFTSQTVIQKAKKVGILNNSTSRLTTLTPPASSKSTK</sequence>
<evidence type="ECO:0000313" key="3">
    <source>
        <dbReference type="Proteomes" id="UP000037035"/>
    </source>
</evidence>